<dbReference type="Pfam" id="PF01529">
    <property type="entry name" value="DHHC"/>
    <property type="match status" value="1"/>
</dbReference>
<dbReference type="RefSeq" id="XP_046064303.1">
    <property type="nucleotide sequence ID" value="XM_046207767.1"/>
</dbReference>
<accession>A0A9P8PG02</accession>
<evidence type="ECO:0000256" key="3">
    <source>
        <dbReference type="ARBA" id="ARBA00022692"/>
    </source>
</evidence>
<comment type="domain">
    <text evidence="10">The DHHC domain is required for palmitoyltransferase activity.</text>
</comment>
<evidence type="ECO:0000256" key="7">
    <source>
        <dbReference type="ARBA" id="ARBA00023288"/>
    </source>
</evidence>
<gene>
    <name evidence="12" type="ORF">OGAPHI_000646</name>
</gene>
<dbReference type="OrthoDB" id="302728at2759"/>
<reference evidence="12" key="2">
    <citation type="submission" date="2021-01" db="EMBL/GenBank/DDBJ databases">
        <authorList>
            <person name="Schikora-Tamarit M.A."/>
        </authorList>
    </citation>
    <scope>NUCLEOTIDE SEQUENCE</scope>
    <source>
        <strain evidence="12">CBS6075</strain>
    </source>
</reference>
<dbReference type="PANTHER" id="PTHR12246">
    <property type="entry name" value="PALMITOYLTRANSFERASE ZDHHC16"/>
    <property type="match status" value="1"/>
</dbReference>
<evidence type="ECO:0000313" key="12">
    <source>
        <dbReference type="EMBL" id="KAH3670935.1"/>
    </source>
</evidence>
<dbReference type="AlphaFoldDB" id="A0A9P8PG02"/>
<dbReference type="EC" id="2.3.1.225" evidence="10"/>
<feature type="transmembrane region" description="Helical" evidence="10">
    <location>
        <begin position="195"/>
        <end position="220"/>
    </location>
</feature>
<dbReference type="GO" id="GO:0016020">
    <property type="term" value="C:membrane"/>
    <property type="evidence" value="ECO:0007669"/>
    <property type="project" value="UniProtKB-SubCell"/>
</dbReference>
<comment type="subcellular location">
    <subcellularLocation>
        <location evidence="1">Membrane</location>
        <topology evidence="1">Multi-pass membrane protein</topology>
    </subcellularLocation>
</comment>
<comment type="catalytic activity">
    <reaction evidence="9 10">
        <text>L-cysteinyl-[protein] + hexadecanoyl-CoA = S-hexadecanoyl-L-cysteinyl-[protein] + CoA</text>
        <dbReference type="Rhea" id="RHEA:36683"/>
        <dbReference type="Rhea" id="RHEA-COMP:10131"/>
        <dbReference type="Rhea" id="RHEA-COMP:11032"/>
        <dbReference type="ChEBI" id="CHEBI:29950"/>
        <dbReference type="ChEBI" id="CHEBI:57287"/>
        <dbReference type="ChEBI" id="CHEBI:57379"/>
        <dbReference type="ChEBI" id="CHEBI:74151"/>
        <dbReference type="EC" id="2.3.1.225"/>
    </reaction>
</comment>
<comment type="similarity">
    <text evidence="10">Belongs to the DHHC palmitoyltransferase family.</text>
</comment>
<dbReference type="EMBL" id="JAEUBE010000084">
    <property type="protein sequence ID" value="KAH3670935.1"/>
    <property type="molecule type" value="Genomic_DNA"/>
</dbReference>
<keyword evidence="7" id="KW-0449">Lipoprotein</keyword>
<comment type="caution">
    <text evidence="12">The sequence shown here is derived from an EMBL/GenBank/DDBJ whole genome shotgun (WGS) entry which is preliminary data.</text>
</comment>
<protein>
    <recommendedName>
        <fullName evidence="10">Palmitoyltransferase</fullName>
        <ecNumber evidence="10">2.3.1.225</ecNumber>
    </recommendedName>
</protein>
<feature type="domain" description="Palmitoyltransferase DHHC" evidence="11">
    <location>
        <begin position="112"/>
        <end position="234"/>
    </location>
</feature>
<keyword evidence="3 10" id="KW-0812">Transmembrane</keyword>
<dbReference type="Proteomes" id="UP000769157">
    <property type="component" value="Unassembled WGS sequence"/>
</dbReference>
<evidence type="ECO:0000313" key="13">
    <source>
        <dbReference type="Proteomes" id="UP000769157"/>
    </source>
</evidence>
<evidence type="ECO:0000259" key="11">
    <source>
        <dbReference type="Pfam" id="PF01529"/>
    </source>
</evidence>
<keyword evidence="13" id="KW-1185">Reference proteome</keyword>
<dbReference type="InterPro" id="IPR039859">
    <property type="entry name" value="PFA4/ZDH16/20/ERF2-like"/>
</dbReference>
<feature type="transmembrane region" description="Helical" evidence="10">
    <location>
        <begin position="7"/>
        <end position="32"/>
    </location>
</feature>
<keyword evidence="8 10" id="KW-0012">Acyltransferase</keyword>
<keyword evidence="5 10" id="KW-0472">Membrane</keyword>
<feature type="transmembrane region" description="Helical" evidence="10">
    <location>
        <begin position="44"/>
        <end position="67"/>
    </location>
</feature>
<sequence length="327" mass="37481">MVTVGQICCTIASTFPKFVCTLLLVWSYYAVIFKIDLVLVENTFSAVAILVLMTLLEALCLISYYFVVAIGPGSPSDFDELRILPSDTDETPVPPAFLQENSITVKRDGGFRFCNKCKVWKPDRCHHCASCDMCVLKMDHHCPWFADCIGFKNHKLFIQFLIYCTIYIALATAISGYSLYEIYYLETVDLDKFSLHIMFVFIVGLIMGLCVLIFTAFSIYQLLINRTTIEAYESQRYRSNQNAPYVGNIFNLGYKQNWRAVMGNSLVEWLLPIRLSSSYGSGLSFEINNLVYQKLRQETELQQRLSQEISNYRSYQKQINQSALSYA</sequence>
<keyword evidence="2 10" id="KW-0808">Transferase</keyword>
<dbReference type="GeneID" id="70232614"/>
<keyword evidence="4 10" id="KW-1133">Transmembrane helix</keyword>
<keyword evidence="6" id="KW-0564">Palmitate</keyword>
<name>A0A9P8PG02_9ASCO</name>
<organism evidence="12 13">
    <name type="scientific">Ogataea philodendri</name>
    <dbReference type="NCBI Taxonomy" id="1378263"/>
    <lineage>
        <taxon>Eukaryota</taxon>
        <taxon>Fungi</taxon>
        <taxon>Dikarya</taxon>
        <taxon>Ascomycota</taxon>
        <taxon>Saccharomycotina</taxon>
        <taxon>Pichiomycetes</taxon>
        <taxon>Pichiales</taxon>
        <taxon>Pichiaceae</taxon>
        <taxon>Ogataea</taxon>
    </lineage>
</organism>
<evidence type="ECO:0000256" key="6">
    <source>
        <dbReference type="ARBA" id="ARBA00023139"/>
    </source>
</evidence>
<evidence type="ECO:0000256" key="8">
    <source>
        <dbReference type="ARBA" id="ARBA00023315"/>
    </source>
</evidence>
<dbReference type="InterPro" id="IPR001594">
    <property type="entry name" value="Palmitoyltrfase_DHHC"/>
</dbReference>
<evidence type="ECO:0000256" key="4">
    <source>
        <dbReference type="ARBA" id="ARBA00022989"/>
    </source>
</evidence>
<evidence type="ECO:0000256" key="2">
    <source>
        <dbReference type="ARBA" id="ARBA00022679"/>
    </source>
</evidence>
<feature type="transmembrane region" description="Helical" evidence="10">
    <location>
        <begin position="160"/>
        <end position="180"/>
    </location>
</feature>
<evidence type="ECO:0000256" key="9">
    <source>
        <dbReference type="ARBA" id="ARBA00048048"/>
    </source>
</evidence>
<evidence type="ECO:0000256" key="1">
    <source>
        <dbReference type="ARBA" id="ARBA00004141"/>
    </source>
</evidence>
<reference evidence="12" key="1">
    <citation type="journal article" date="2021" name="Open Biol.">
        <title>Shared evolutionary footprints suggest mitochondrial oxidative damage underlies multiple complex I losses in fungi.</title>
        <authorList>
            <person name="Schikora-Tamarit M.A."/>
            <person name="Marcet-Houben M."/>
            <person name="Nosek J."/>
            <person name="Gabaldon T."/>
        </authorList>
    </citation>
    <scope>NUCLEOTIDE SEQUENCE</scope>
    <source>
        <strain evidence="12">CBS6075</strain>
    </source>
</reference>
<proteinExistence type="inferred from homology"/>
<evidence type="ECO:0000256" key="10">
    <source>
        <dbReference type="RuleBase" id="RU079119"/>
    </source>
</evidence>
<evidence type="ECO:0000256" key="5">
    <source>
        <dbReference type="ARBA" id="ARBA00023136"/>
    </source>
</evidence>
<dbReference type="GO" id="GO:0019706">
    <property type="term" value="F:protein-cysteine S-palmitoyltransferase activity"/>
    <property type="evidence" value="ECO:0007669"/>
    <property type="project" value="UniProtKB-EC"/>
</dbReference>
<dbReference type="PROSITE" id="PS50216">
    <property type="entry name" value="DHHC"/>
    <property type="match status" value="1"/>
</dbReference>